<evidence type="ECO:0000313" key="12">
    <source>
        <dbReference type="Proteomes" id="UP000230886"/>
    </source>
</evidence>
<reference evidence="10" key="2">
    <citation type="submission" date="2023-02" db="EMBL/GenBank/DDBJ databases">
        <title>A novel hydrolase synthesized by Rhodococcus erythropolis HQ is responsible for the detoxification of Zearalenone.</title>
        <authorList>
            <person name="Hu J."/>
            <person name="Xu J."/>
        </authorList>
    </citation>
    <scope>NUCLEOTIDE SEQUENCE</scope>
    <source>
        <strain evidence="10">HQ</strain>
    </source>
</reference>
<dbReference type="PANTHER" id="PTHR30450:SF1">
    <property type="entry name" value="D-METHIONINE TRANSPORT SYSTEM PERMEASE PROTEIN METI-RELATED"/>
    <property type="match status" value="1"/>
</dbReference>
<dbReference type="FunFam" id="1.10.3720.10:FF:000002">
    <property type="entry name" value="D-methionine ABC transporter permease MetI"/>
    <property type="match status" value="1"/>
</dbReference>
<reference evidence="11 12" key="1">
    <citation type="submission" date="2017-07" db="EMBL/GenBank/DDBJ databases">
        <title>Draft sequence of Rhodococcus enclensis 23b-28.</title>
        <authorList>
            <person name="Besaury L."/>
            <person name="Sancelme M."/>
            <person name="Amato P."/>
            <person name="Lallement A."/>
            <person name="Delort A.-M."/>
        </authorList>
    </citation>
    <scope>NUCLEOTIDE SEQUENCE [LARGE SCALE GENOMIC DNA]</scope>
    <source>
        <strain evidence="11 12">23b-28</strain>
    </source>
</reference>
<gene>
    <name evidence="11" type="ORF">CHR55_12290</name>
    <name evidence="10" type="ORF">PXH69_26835</name>
</gene>
<evidence type="ECO:0000256" key="7">
    <source>
        <dbReference type="ARBA" id="ARBA00023136"/>
    </source>
</evidence>
<evidence type="ECO:0000313" key="11">
    <source>
        <dbReference type="EMBL" id="PCK27002.1"/>
    </source>
</evidence>
<evidence type="ECO:0000256" key="3">
    <source>
        <dbReference type="ARBA" id="ARBA00022448"/>
    </source>
</evidence>
<accession>A0A069J8P5</accession>
<dbReference type="InterPro" id="IPR035906">
    <property type="entry name" value="MetI-like_sf"/>
</dbReference>
<dbReference type="PANTHER" id="PTHR30450">
    <property type="entry name" value="ABC TRANSPORTER PERMEASE"/>
    <property type="match status" value="1"/>
</dbReference>
<dbReference type="InterPro" id="IPR000515">
    <property type="entry name" value="MetI-like"/>
</dbReference>
<feature type="domain" description="ABC transmembrane type-1" evidence="9">
    <location>
        <begin position="17"/>
        <end position="211"/>
    </location>
</feature>
<dbReference type="SUPFAM" id="SSF161098">
    <property type="entry name" value="MetI-like"/>
    <property type="match status" value="1"/>
</dbReference>
<feature type="transmembrane region" description="Helical" evidence="8">
    <location>
        <begin position="150"/>
        <end position="172"/>
    </location>
</feature>
<dbReference type="RefSeq" id="WP_007732650.1">
    <property type="nucleotide sequence ID" value="NZ_AP023172.1"/>
</dbReference>
<dbReference type="NCBIfam" id="NF008049">
    <property type="entry name" value="PRK10782.1"/>
    <property type="match status" value="1"/>
</dbReference>
<keyword evidence="6 8" id="KW-1133">Transmembrane helix</keyword>
<proteinExistence type="inferred from homology"/>
<evidence type="ECO:0000256" key="5">
    <source>
        <dbReference type="ARBA" id="ARBA00022692"/>
    </source>
</evidence>
<name>A0A069J8P5_RHOSG</name>
<dbReference type="Proteomes" id="UP001217325">
    <property type="component" value="Unassembled WGS sequence"/>
</dbReference>
<organism evidence="11 12">
    <name type="scientific">Rhodococcus qingshengii</name>
    <dbReference type="NCBI Taxonomy" id="334542"/>
    <lineage>
        <taxon>Bacteria</taxon>
        <taxon>Bacillati</taxon>
        <taxon>Actinomycetota</taxon>
        <taxon>Actinomycetes</taxon>
        <taxon>Mycobacteriales</taxon>
        <taxon>Nocardiaceae</taxon>
        <taxon>Rhodococcus</taxon>
        <taxon>Rhodococcus erythropolis group</taxon>
    </lineage>
</organism>
<feature type="transmembrane region" description="Helical" evidence="8">
    <location>
        <begin position="55"/>
        <end position="80"/>
    </location>
</feature>
<dbReference type="Proteomes" id="UP000230886">
    <property type="component" value="Unassembled WGS sequence"/>
</dbReference>
<keyword evidence="3 8" id="KW-0813">Transport</keyword>
<evidence type="ECO:0000313" key="10">
    <source>
        <dbReference type="EMBL" id="MDE8648593.1"/>
    </source>
</evidence>
<keyword evidence="7 8" id="KW-0472">Membrane</keyword>
<sequence>MNKTSWQDSLGEAWEALLDTLYMVGVSFVLTVIIGIALGVLLHASAPDGIRPNRVLNSVLGTVVNIGRSLPFVILLVLLIPATRAIVGTALGATAAIVPLTIGSVPFFARVVENALREVDSGRVEAARSMGATDKDIITKVLLPESVPGLVAGATLTAVMLIGFSAMAGAIGAGGLGDFAIKYGYQRFNTPVLFVAVVILIVLVQAIQSTGDLVVRSMAHKR</sequence>
<dbReference type="InterPro" id="IPR051322">
    <property type="entry name" value="AA_ABC_Transporter_Permease"/>
</dbReference>
<evidence type="ECO:0000256" key="8">
    <source>
        <dbReference type="RuleBase" id="RU363032"/>
    </source>
</evidence>
<accession>A0A2A5JCD4</accession>
<dbReference type="Gene3D" id="1.10.3720.10">
    <property type="entry name" value="MetI-like"/>
    <property type="match status" value="1"/>
</dbReference>
<evidence type="ECO:0000256" key="2">
    <source>
        <dbReference type="ARBA" id="ARBA00007069"/>
    </source>
</evidence>
<dbReference type="GO" id="GO:0048473">
    <property type="term" value="P:D-methionine transmembrane transport"/>
    <property type="evidence" value="ECO:0007669"/>
    <property type="project" value="TreeGrafter"/>
</dbReference>
<dbReference type="PROSITE" id="PS50928">
    <property type="entry name" value="ABC_TM1"/>
    <property type="match status" value="1"/>
</dbReference>
<protein>
    <submittedName>
        <fullName evidence="11">ABC transporter permease</fullName>
    </submittedName>
</protein>
<evidence type="ECO:0000256" key="6">
    <source>
        <dbReference type="ARBA" id="ARBA00022989"/>
    </source>
</evidence>
<dbReference type="GeneID" id="64142870"/>
<keyword evidence="5 8" id="KW-0812">Transmembrane</keyword>
<evidence type="ECO:0000256" key="4">
    <source>
        <dbReference type="ARBA" id="ARBA00022475"/>
    </source>
</evidence>
<feature type="transmembrane region" description="Helical" evidence="8">
    <location>
        <begin position="192"/>
        <end position="215"/>
    </location>
</feature>
<comment type="subcellular location">
    <subcellularLocation>
        <location evidence="1 8">Cell membrane</location>
        <topology evidence="1 8">Multi-pass membrane protein</topology>
    </subcellularLocation>
</comment>
<evidence type="ECO:0000256" key="1">
    <source>
        <dbReference type="ARBA" id="ARBA00004651"/>
    </source>
</evidence>
<evidence type="ECO:0000259" key="9">
    <source>
        <dbReference type="PROSITE" id="PS50928"/>
    </source>
</evidence>
<dbReference type="CDD" id="cd06261">
    <property type="entry name" value="TM_PBP2"/>
    <property type="match status" value="1"/>
</dbReference>
<comment type="similarity">
    <text evidence="2">Belongs to the binding-protein-dependent transport system permease family. CysTW subfamily.</text>
</comment>
<feature type="transmembrane region" description="Helical" evidence="8">
    <location>
        <begin position="20"/>
        <end position="43"/>
    </location>
</feature>
<feature type="transmembrane region" description="Helical" evidence="8">
    <location>
        <begin position="86"/>
        <end position="109"/>
    </location>
</feature>
<comment type="caution">
    <text evidence="11">The sequence shown here is derived from an EMBL/GenBank/DDBJ whole genome shotgun (WGS) entry which is preliminary data.</text>
</comment>
<dbReference type="GO" id="GO:0005886">
    <property type="term" value="C:plasma membrane"/>
    <property type="evidence" value="ECO:0007669"/>
    <property type="project" value="UniProtKB-SubCell"/>
</dbReference>
<dbReference type="AlphaFoldDB" id="A0A069J8P5"/>
<dbReference type="EMBL" id="JARDXE010000020">
    <property type="protein sequence ID" value="MDE8648593.1"/>
    <property type="molecule type" value="Genomic_DNA"/>
</dbReference>
<dbReference type="EMBL" id="NOVD01000006">
    <property type="protein sequence ID" value="PCK27002.1"/>
    <property type="molecule type" value="Genomic_DNA"/>
</dbReference>
<dbReference type="Pfam" id="PF00528">
    <property type="entry name" value="BPD_transp_1"/>
    <property type="match status" value="1"/>
</dbReference>
<keyword evidence="4" id="KW-1003">Cell membrane</keyword>